<protein>
    <submittedName>
        <fullName evidence="1">Uncharacterized protein</fullName>
    </submittedName>
</protein>
<evidence type="ECO:0000313" key="1">
    <source>
        <dbReference type="EMBL" id="KNY30170.1"/>
    </source>
</evidence>
<dbReference type="AlphaFoldDB" id="A0A0L6JX47"/>
<keyword evidence="2" id="KW-1185">Reference proteome</keyword>
<comment type="caution">
    <text evidence="1">The sequence shown here is derived from an EMBL/GenBank/DDBJ whole genome shotgun (WGS) entry which is preliminary data.</text>
</comment>
<dbReference type="RefSeq" id="WP_036945292.1">
    <property type="nucleotide sequence ID" value="NZ_JQKC01000047.1"/>
</dbReference>
<gene>
    <name evidence="1" type="ORF">Bccel_5447</name>
</gene>
<dbReference type="EMBL" id="LGTC01000001">
    <property type="protein sequence ID" value="KNY30170.1"/>
    <property type="molecule type" value="Genomic_DNA"/>
</dbReference>
<proteinExistence type="predicted"/>
<reference evidence="2" key="1">
    <citation type="submission" date="2015-07" db="EMBL/GenBank/DDBJ databases">
        <title>Near-Complete Genome Sequence of the Cellulolytic Bacterium Bacteroides (Pseudobacteroides) cellulosolvens ATCC 35603.</title>
        <authorList>
            <person name="Dassa B."/>
            <person name="Utturkar S.M."/>
            <person name="Klingeman D.M."/>
            <person name="Hurt R.A."/>
            <person name="Keller M."/>
            <person name="Xu J."/>
            <person name="Reddy Y.H.K."/>
            <person name="Borovok I."/>
            <person name="Grinberg I.R."/>
            <person name="Lamed R."/>
            <person name="Zhivin O."/>
            <person name="Bayer E.A."/>
            <person name="Brown S.D."/>
        </authorList>
    </citation>
    <scope>NUCLEOTIDE SEQUENCE [LARGE SCALE GENOMIC DNA]</scope>
    <source>
        <strain evidence="2">DSM 2933</strain>
    </source>
</reference>
<evidence type="ECO:0000313" key="2">
    <source>
        <dbReference type="Proteomes" id="UP000036923"/>
    </source>
</evidence>
<sequence>MAEKNWKNISLKGKLESYCNGFGQPVPININELLKGKTTFEENASPYEKYLVGISFDIVVHNKDLSKEIIVGSIHGKYYDIEKCEKDDADIDEAFNDIDQYTFDIYNLPSDLEGDEVSIISDNIFSIDSLYIEPEYRNNRYGTCAMLLLPNALETQFNRNVGYLITEPRPIYDPQKEDKNSNGECVFLEKKLIRFWEALGFKNKDSLFYFNADYDMQKVYLSNKNIK</sequence>
<accession>A0A0L6JX47</accession>
<organism evidence="1 2">
    <name type="scientific">Pseudobacteroides cellulosolvens ATCC 35603 = DSM 2933</name>
    <dbReference type="NCBI Taxonomy" id="398512"/>
    <lineage>
        <taxon>Bacteria</taxon>
        <taxon>Bacillati</taxon>
        <taxon>Bacillota</taxon>
        <taxon>Clostridia</taxon>
        <taxon>Eubacteriales</taxon>
        <taxon>Oscillospiraceae</taxon>
        <taxon>Pseudobacteroides</taxon>
    </lineage>
</organism>
<dbReference type="Gene3D" id="3.40.630.30">
    <property type="match status" value="1"/>
</dbReference>
<dbReference type="STRING" id="398512.Bccel_5447"/>
<dbReference type="Proteomes" id="UP000036923">
    <property type="component" value="Unassembled WGS sequence"/>
</dbReference>
<dbReference type="eggNOG" id="ENOG5033VDW">
    <property type="taxonomic scope" value="Bacteria"/>
</dbReference>
<name>A0A0L6JX47_9FIRM</name>
<dbReference type="OrthoDB" id="9955273at2"/>